<dbReference type="AlphaFoldDB" id="A0A8X6N699"/>
<evidence type="ECO:0000313" key="1">
    <source>
        <dbReference type="EMBL" id="GFS97005.1"/>
    </source>
</evidence>
<keyword evidence="2" id="KW-1185">Reference proteome</keyword>
<reference evidence="1" key="1">
    <citation type="submission" date="2020-08" db="EMBL/GenBank/DDBJ databases">
        <title>Multicomponent nature underlies the extraordinary mechanical properties of spider dragline silk.</title>
        <authorList>
            <person name="Kono N."/>
            <person name="Nakamura H."/>
            <person name="Mori M."/>
            <person name="Yoshida Y."/>
            <person name="Ohtoshi R."/>
            <person name="Malay A.D."/>
            <person name="Moran D.A.P."/>
            <person name="Tomita M."/>
            <person name="Numata K."/>
            <person name="Arakawa K."/>
        </authorList>
    </citation>
    <scope>NUCLEOTIDE SEQUENCE</scope>
</reference>
<name>A0A8X6N699_NEPPI</name>
<dbReference type="EMBL" id="BMAW01006005">
    <property type="protein sequence ID" value="GFS97005.1"/>
    <property type="molecule type" value="Genomic_DNA"/>
</dbReference>
<gene>
    <name evidence="1" type="primary">g.57626</name>
    <name evidence="1" type="ORF">NPIL_135521</name>
</gene>
<accession>A0A8X6N699</accession>
<sequence>MGVKREYRNSQNVGTVRTNWVEALGTQPPKRQTFYRIGDKFDSTGSILYAPNTGRPKTVCTEYDKQLAAETFVQGPKKSSRRASLELSISRSSIMRILKSIGLKAYRRYFMAYWRIIQTGGCYFV</sequence>
<dbReference type="Proteomes" id="UP000887013">
    <property type="component" value="Unassembled WGS sequence"/>
</dbReference>
<proteinExistence type="predicted"/>
<organism evidence="1 2">
    <name type="scientific">Nephila pilipes</name>
    <name type="common">Giant wood spider</name>
    <name type="synonym">Nephila maculata</name>
    <dbReference type="NCBI Taxonomy" id="299642"/>
    <lineage>
        <taxon>Eukaryota</taxon>
        <taxon>Metazoa</taxon>
        <taxon>Ecdysozoa</taxon>
        <taxon>Arthropoda</taxon>
        <taxon>Chelicerata</taxon>
        <taxon>Arachnida</taxon>
        <taxon>Araneae</taxon>
        <taxon>Araneomorphae</taxon>
        <taxon>Entelegynae</taxon>
        <taxon>Araneoidea</taxon>
        <taxon>Nephilidae</taxon>
        <taxon>Nephila</taxon>
    </lineage>
</organism>
<comment type="caution">
    <text evidence="1">The sequence shown here is derived from an EMBL/GenBank/DDBJ whole genome shotgun (WGS) entry which is preliminary data.</text>
</comment>
<protein>
    <submittedName>
        <fullName evidence="1">DUF4817 domain-containing protein</fullName>
    </submittedName>
</protein>
<evidence type="ECO:0000313" key="2">
    <source>
        <dbReference type="Proteomes" id="UP000887013"/>
    </source>
</evidence>